<evidence type="ECO:0000313" key="5">
    <source>
        <dbReference type="Proteomes" id="UP001251528"/>
    </source>
</evidence>
<name>A0AAJ0CSU6_9HYPO</name>
<evidence type="ECO:0008006" key="6">
    <source>
        <dbReference type="Google" id="ProtNLM"/>
    </source>
</evidence>
<comment type="caution">
    <text evidence="4">The sequence shown here is derived from an EMBL/GenBank/DDBJ whole genome shotgun (WGS) entry which is preliminary data.</text>
</comment>
<sequence length="359" mass="40099">MLSLLTVSLMLGQALAVDRTLGFNAKPTVENRTLDDIHKAAVAEGGVVTLWHGGDEVGQMNFIKDAFEKKFPGMTLNLTVDLSKYHDGRVDQQLASNNVFVDSVMLQTVHDFPRWAREGALMNYAPLGFGQVHPTFKDSVSASWYGVELLFWSNVWNTKKLPNANFSTFESFLQPEFKDKLVLTYPNDDDAVLFAFDQIMQQHGTVWFDKLLAQNPIWVRGTATPLTLISQPNSTVAATFTTAVGFDNITDIASAFPSDGLFVSWAQRGAILKNAPHPESAKLLTSFMLTTEFQKSLGWSVRQDVEPPTGQPDVMHMPNTNPTGFSNWMEDRANVERLRFWFEDRIGTSQGKSPLTDNI</sequence>
<dbReference type="PANTHER" id="PTHR30006:SF2">
    <property type="entry name" value="ABC TRANSPORTER SUBSTRATE-BINDING PROTEIN"/>
    <property type="match status" value="1"/>
</dbReference>
<dbReference type="PANTHER" id="PTHR30006">
    <property type="entry name" value="THIAMINE-BINDING PERIPLASMIC PROTEIN-RELATED"/>
    <property type="match status" value="1"/>
</dbReference>
<feature type="signal peptide" evidence="3">
    <location>
        <begin position="1"/>
        <end position="16"/>
    </location>
</feature>
<dbReference type="Proteomes" id="UP001251528">
    <property type="component" value="Unassembled WGS sequence"/>
</dbReference>
<dbReference type="Gene3D" id="3.40.190.10">
    <property type="entry name" value="Periplasmic binding protein-like II"/>
    <property type="match status" value="2"/>
</dbReference>
<organism evidence="4 5">
    <name type="scientific">Conoideocrella luteorostrata</name>
    <dbReference type="NCBI Taxonomy" id="1105319"/>
    <lineage>
        <taxon>Eukaryota</taxon>
        <taxon>Fungi</taxon>
        <taxon>Dikarya</taxon>
        <taxon>Ascomycota</taxon>
        <taxon>Pezizomycotina</taxon>
        <taxon>Sordariomycetes</taxon>
        <taxon>Hypocreomycetidae</taxon>
        <taxon>Hypocreales</taxon>
        <taxon>Clavicipitaceae</taxon>
        <taxon>Conoideocrella</taxon>
    </lineage>
</organism>
<dbReference type="SUPFAM" id="SSF53850">
    <property type="entry name" value="Periplasmic binding protein-like II"/>
    <property type="match status" value="1"/>
</dbReference>
<dbReference type="AlphaFoldDB" id="A0AAJ0CSU6"/>
<proteinExistence type="predicted"/>
<accession>A0AAJ0CSU6</accession>
<dbReference type="EMBL" id="JASWJB010000085">
    <property type="protein sequence ID" value="KAK2600009.1"/>
    <property type="molecule type" value="Genomic_DNA"/>
</dbReference>
<keyword evidence="1 3" id="KW-0732">Signal</keyword>
<keyword evidence="5" id="KW-1185">Reference proteome</keyword>
<feature type="chain" id="PRO_5042605775" description="ABC-type Fe3+ transport system" evidence="3">
    <location>
        <begin position="17"/>
        <end position="359"/>
    </location>
</feature>
<evidence type="ECO:0000256" key="1">
    <source>
        <dbReference type="ARBA" id="ARBA00022729"/>
    </source>
</evidence>
<evidence type="ECO:0000313" key="4">
    <source>
        <dbReference type="EMBL" id="KAK2600009.1"/>
    </source>
</evidence>
<evidence type="ECO:0000256" key="2">
    <source>
        <dbReference type="SAM" id="MobiDB-lite"/>
    </source>
</evidence>
<protein>
    <recommendedName>
        <fullName evidence="6">ABC-type Fe3+ transport system</fullName>
    </recommendedName>
</protein>
<reference evidence="4" key="1">
    <citation type="submission" date="2023-06" db="EMBL/GenBank/DDBJ databases">
        <title>Conoideocrella luteorostrata (Hypocreales: Clavicipitaceae), a potential biocontrol fungus for elongate hemlock scale in United States Christmas tree production areas.</title>
        <authorList>
            <person name="Barrett H."/>
            <person name="Lovett B."/>
            <person name="Macias A.M."/>
            <person name="Stajich J.E."/>
            <person name="Kasson M.T."/>
        </authorList>
    </citation>
    <scope>NUCLEOTIDE SEQUENCE</scope>
    <source>
        <strain evidence="4">ARSEF 14590</strain>
    </source>
</reference>
<gene>
    <name evidence="4" type="ORF">QQS21_005243</name>
</gene>
<feature type="region of interest" description="Disordered" evidence="2">
    <location>
        <begin position="305"/>
        <end position="327"/>
    </location>
</feature>
<evidence type="ECO:0000256" key="3">
    <source>
        <dbReference type="SAM" id="SignalP"/>
    </source>
</evidence>